<dbReference type="RefSeq" id="WP_128753192.1">
    <property type="nucleotide sequence ID" value="NZ_CP035282.1"/>
</dbReference>
<sequence length="83" mass="9815">MSNKLNVSSIEDNIYYLNGRVYRVGNNDSLKLEESNKDNKIDMGDLFLQIKYDNEAGFINNFRDYNDGDNLYFEDSIQKLIYR</sequence>
<evidence type="ECO:0000313" key="1">
    <source>
        <dbReference type="EMBL" id="QAT62946.1"/>
    </source>
</evidence>
<accession>A0A410QG88</accession>
<dbReference type="Proteomes" id="UP000287969">
    <property type="component" value="Chromosome"/>
</dbReference>
<dbReference type="AlphaFoldDB" id="A0A410QG88"/>
<evidence type="ECO:0000313" key="2">
    <source>
        <dbReference type="Proteomes" id="UP000287969"/>
    </source>
</evidence>
<keyword evidence="2" id="KW-1185">Reference proteome</keyword>
<organism evidence="1 2">
    <name type="scientific">Acidilutibacter cellobiosedens</name>
    <dbReference type="NCBI Taxonomy" id="2507161"/>
    <lineage>
        <taxon>Bacteria</taxon>
        <taxon>Bacillati</taxon>
        <taxon>Bacillota</taxon>
        <taxon>Tissierellia</taxon>
        <taxon>Tissierellales</taxon>
        <taxon>Acidilutibacteraceae</taxon>
        <taxon>Acidilutibacter</taxon>
    </lineage>
</organism>
<protein>
    <submittedName>
        <fullName evidence="1">Uncharacterized protein</fullName>
    </submittedName>
</protein>
<reference evidence="2" key="1">
    <citation type="submission" date="2019-01" db="EMBL/GenBank/DDBJ databases">
        <title>Draft genomes of a novel of Sporanaerobacter strains.</title>
        <authorList>
            <person name="Ma S."/>
        </authorList>
    </citation>
    <scope>NUCLEOTIDE SEQUENCE [LARGE SCALE GENOMIC DNA]</scope>
    <source>
        <strain evidence="2">NJN-17</strain>
    </source>
</reference>
<dbReference type="KEGG" id="spoa:EQM13_15930"/>
<proteinExistence type="predicted"/>
<name>A0A410QG88_9FIRM</name>
<gene>
    <name evidence="1" type="ORF">EQM13_15930</name>
</gene>
<dbReference type="EMBL" id="CP035282">
    <property type="protein sequence ID" value="QAT62946.1"/>
    <property type="molecule type" value="Genomic_DNA"/>
</dbReference>